<keyword evidence="2" id="KW-0812">Transmembrane</keyword>
<dbReference type="Proteomes" id="UP000887575">
    <property type="component" value="Unassembled WGS sequence"/>
</dbReference>
<evidence type="ECO:0000313" key="3">
    <source>
        <dbReference type="Proteomes" id="UP000887575"/>
    </source>
</evidence>
<sequence>MFSYNGSLPSGPPTLSNNELDPQYRERYGQQHNEAHREVTITYVTSNLQEDDLDDNEVFGELKKRPLDRPEHSRDTYDNLWPPNFGPRIRRINPSQASLGTISLDSAPELPPRPCATKSFEDQCSLYREGWPARKHYWKLFTSLLALVSCTLSVVNLDFYVRLLKRVQTDKIPAGDGGEKLAVSMLIFAITLLLLSISGSVAAVLAIWRRNELYMSMFQLQLFISSVIYFCNLIVRFTHPQLTSIVFPLGIMVFHIGLGLLSEKMRKKMKICECCY</sequence>
<evidence type="ECO:0000256" key="2">
    <source>
        <dbReference type="SAM" id="Phobius"/>
    </source>
</evidence>
<keyword evidence="2" id="KW-1133">Transmembrane helix</keyword>
<keyword evidence="3" id="KW-1185">Reference proteome</keyword>
<keyword evidence="2" id="KW-0472">Membrane</keyword>
<accession>A0AAF3EJH0</accession>
<name>A0AAF3EJH0_9BILA</name>
<reference evidence="4" key="1">
    <citation type="submission" date="2024-02" db="UniProtKB">
        <authorList>
            <consortium name="WormBaseParasite"/>
        </authorList>
    </citation>
    <scope>IDENTIFICATION</scope>
</reference>
<feature type="transmembrane region" description="Helical" evidence="2">
    <location>
        <begin position="181"/>
        <end position="208"/>
    </location>
</feature>
<feature type="region of interest" description="Disordered" evidence="1">
    <location>
        <begin position="1"/>
        <end position="20"/>
    </location>
</feature>
<feature type="transmembrane region" description="Helical" evidence="2">
    <location>
        <begin position="220"/>
        <end position="239"/>
    </location>
</feature>
<evidence type="ECO:0000313" key="4">
    <source>
        <dbReference type="WBParaSite" id="MBELARI_LOCUS14143"/>
    </source>
</evidence>
<dbReference type="WBParaSite" id="MBELARI_LOCUS14143">
    <property type="protein sequence ID" value="MBELARI_LOCUS14143"/>
    <property type="gene ID" value="MBELARI_LOCUS14143"/>
</dbReference>
<organism evidence="3 4">
    <name type="scientific">Mesorhabditis belari</name>
    <dbReference type="NCBI Taxonomy" id="2138241"/>
    <lineage>
        <taxon>Eukaryota</taxon>
        <taxon>Metazoa</taxon>
        <taxon>Ecdysozoa</taxon>
        <taxon>Nematoda</taxon>
        <taxon>Chromadorea</taxon>
        <taxon>Rhabditida</taxon>
        <taxon>Rhabditina</taxon>
        <taxon>Rhabditomorpha</taxon>
        <taxon>Rhabditoidea</taxon>
        <taxon>Rhabditidae</taxon>
        <taxon>Mesorhabditinae</taxon>
        <taxon>Mesorhabditis</taxon>
    </lineage>
</organism>
<evidence type="ECO:0000256" key="1">
    <source>
        <dbReference type="SAM" id="MobiDB-lite"/>
    </source>
</evidence>
<feature type="transmembrane region" description="Helical" evidence="2">
    <location>
        <begin position="245"/>
        <end position="261"/>
    </location>
</feature>
<protein>
    <submittedName>
        <fullName evidence="4">Uncharacterized protein</fullName>
    </submittedName>
</protein>
<proteinExistence type="predicted"/>
<dbReference type="AlphaFoldDB" id="A0AAF3EJH0"/>
<feature type="transmembrane region" description="Helical" evidence="2">
    <location>
        <begin position="137"/>
        <end position="161"/>
    </location>
</feature>